<dbReference type="RefSeq" id="WP_204732049.1">
    <property type="nucleotide sequence ID" value="NZ_JAVDWE010000010.1"/>
</dbReference>
<evidence type="ECO:0000256" key="2">
    <source>
        <dbReference type="SAM" id="Phobius"/>
    </source>
</evidence>
<feature type="region of interest" description="Disordered" evidence="1">
    <location>
        <begin position="148"/>
        <end position="168"/>
    </location>
</feature>
<dbReference type="Pfam" id="PF06240">
    <property type="entry name" value="COXG"/>
    <property type="match status" value="1"/>
</dbReference>
<accession>A0ABU1VE89</accession>
<dbReference type="Proteomes" id="UP001265550">
    <property type="component" value="Unassembled WGS sequence"/>
</dbReference>
<dbReference type="PANTHER" id="PTHR38588:SF1">
    <property type="entry name" value="BLL0334 PROTEIN"/>
    <property type="match status" value="1"/>
</dbReference>
<dbReference type="SUPFAM" id="SSF55961">
    <property type="entry name" value="Bet v1-like"/>
    <property type="match status" value="1"/>
</dbReference>
<keyword evidence="4" id="KW-1185">Reference proteome</keyword>
<sequence length="192" mass="20134">MDMQGSRPLAVTQQQAWEALNDPDILKACIPGCEKFELTEPNTYAVTTALKIGPVAARFSGRVTLSDIAPPHAYKIGFDAQGGVAGFGKGEAAVKLTPAASGCELSYSVNSTVGGKIAQLGQRLIDGAARSLAEDFFRRFDEALQQRYPSAAPTPASTDPTPLPKPGRGMPGWGWAAVAVVVAVVIYLTTKG</sequence>
<keyword evidence="2" id="KW-0472">Membrane</keyword>
<keyword evidence="2" id="KW-0812">Transmembrane</keyword>
<dbReference type="PANTHER" id="PTHR38588">
    <property type="entry name" value="BLL0334 PROTEIN"/>
    <property type="match status" value="1"/>
</dbReference>
<dbReference type="EMBL" id="JAVDWE010000010">
    <property type="protein sequence ID" value="MDR7095779.1"/>
    <property type="molecule type" value="Genomic_DNA"/>
</dbReference>
<evidence type="ECO:0000313" key="4">
    <source>
        <dbReference type="Proteomes" id="UP001265550"/>
    </source>
</evidence>
<organism evidence="3 4">
    <name type="scientific">Hydrogenophaga laconesensis</name>
    <dbReference type="NCBI Taxonomy" id="1805971"/>
    <lineage>
        <taxon>Bacteria</taxon>
        <taxon>Pseudomonadati</taxon>
        <taxon>Pseudomonadota</taxon>
        <taxon>Betaproteobacteria</taxon>
        <taxon>Burkholderiales</taxon>
        <taxon>Comamonadaceae</taxon>
        <taxon>Hydrogenophaga</taxon>
    </lineage>
</organism>
<gene>
    <name evidence="3" type="ORF">J2X09_003531</name>
</gene>
<evidence type="ECO:0000256" key="1">
    <source>
        <dbReference type="SAM" id="MobiDB-lite"/>
    </source>
</evidence>
<evidence type="ECO:0000313" key="3">
    <source>
        <dbReference type="EMBL" id="MDR7095779.1"/>
    </source>
</evidence>
<comment type="caution">
    <text evidence="3">The sequence shown here is derived from an EMBL/GenBank/DDBJ whole genome shotgun (WGS) entry which is preliminary data.</text>
</comment>
<name>A0ABU1VE89_9BURK</name>
<keyword evidence="2" id="KW-1133">Transmembrane helix</keyword>
<dbReference type="Gene3D" id="3.30.530.20">
    <property type="match status" value="1"/>
</dbReference>
<proteinExistence type="predicted"/>
<dbReference type="InterPro" id="IPR023393">
    <property type="entry name" value="START-like_dom_sf"/>
</dbReference>
<feature type="transmembrane region" description="Helical" evidence="2">
    <location>
        <begin position="172"/>
        <end position="190"/>
    </location>
</feature>
<protein>
    <submittedName>
        <fullName evidence="3">Carbon monoxide dehydrogenase subunit G</fullName>
    </submittedName>
</protein>
<reference evidence="3 4" key="1">
    <citation type="submission" date="2023-07" db="EMBL/GenBank/DDBJ databases">
        <title>Sorghum-associated microbial communities from plants grown in Nebraska, USA.</title>
        <authorList>
            <person name="Schachtman D."/>
        </authorList>
    </citation>
    <scope>NUCLEOTIDE SEQUENCE [LARGE SCALE GENOMIC DNA]</scope>
    <source>
        <strain evidence="3 4">BE240</strain>
    </source>
</reference>
<dbReference type="InterPro" id="IPR010419">
    <property type="entry name" value="CO_DH_gsu"/>
</dbReference>
<dbReference type="CDD" id="cd05018">
    <property type="entry name" value="CoxG"/>
    <property type="match status" value="1"/>
</dbReference>
<feature type="compositionally biased region" description="Low complexity" evidence="1">
    <location>
        <begin position="149"/>
        <end position="160"/>
    </location>
</feature>